<dbReference type="Proteomes" id="UP000887116">
    <property type="component" value="Unassembled WGS sequence"/>
</dbReference>
<evidence type="ECO:0000259" key="1">
    <source>
        <dbReference type="PROSITE" id="PS50097"/>
    </source>
</evidence>
<proteinExistence type="predicted"/>
<keyword evidence="3" id="KW-1185">Reference proteome</keyword>
<feature type="domain" description="BTB" evidence="1">
    <location>
        <begin position="483"/>
        <end position="542"/>
    </location>
</feature>
<name>A0A8X6L824_TRICU</name>
<organism evidence="2 3">
    <name type="scientific">Trichonephila clavata</name>
    <name type="common">Joro spider</name>
    <name type="synonym">Nephila clavata</name>
    <dbReference type="NCBI Taxonomy" id="2740835"/>
    <lineage>
        <taxon>Eukaryota</taxon>
        <taxon>Metazoa</taxon>
        <taxon>Ecdysozoa</taxon>
        <taxon>Arthropoda</taxon>
        <taxon>Chelicerata</taxon>
        <taxon>Arachnida</taxon>
        <taxon>Araneae</taxon>
        <taxon>Araneomorphae</taxon>
        <taxon>Entelegynae</taxon>
        <taxon>Araneoidea</taxon>
        <taxon>Nephilidae</taxon>
        <taxon>Trichonephila</taxon>
    </lineage>
</organism>
<dbReference type="InterPro" id="IPR000210">
    <property type="entry name" value="BTB/POZ_dom"/>
</dbReference>
<dbReference type="PROSITE" id="PS50097">
    <property type="entry name" value="BTB"/>
    <property type="match status" value="2"/>
</dbReference>
<dbReference type="SUPFAM" id="SSF54695">
    <property type="entry name" value="POZ domain"/>
    <property type="match status" value="2"/>
</dbReference>
<reference evidence="2" key="1">
    <citation type="submission" date="2020-07" db="EMBL/GenBank/DDBJ databases">
        <title>Multicomponent nature underlies the extraordinary mechanical properties of spider dragline silk.</title>
        <authorList>
            <person name="Kono N."/>
            <person name="Nakamura H."/>
            <person name="Mori M."/>
            <person name="Yoshida Y."/>
            <person name="Ohtoshi R."/>
            <person name="Malay A.D."/>
            <person name="Moran D.A.P."/>
            <person name="Tomita M."/>
            <person name="Numata K."/>
            <person name="Arakawa K."/>
        </authorList>
    </citation>
    <scope>NUCLEOTIDE SEQUENCE</scope>
</reference>
<dbReference type="EMBL" id="BMAO01005063">
    <property type="protein sequence ID" value="GFQ98776.1"/>
    <property type="molecule type" value="Genomic_DNA"/>
</dbReference>
<comment type="caution">
    <text evidence="2">The sequence shown here is derived from an EMBL/GenBank/DDBJ whole genome shotgun (WGS) entry which is preliminary data.</text>
</comment>
<dbReference type="InterPro" id="IPR011333">
    <property type="entry name" value="SKP1/BTB/POZ_sf"/>
</dbReference>
<dbReference type="Gene3D" id="3.30.710.10">
    <property type="entry name" value="Potassium Channel Kv1.1, Chain A"/>
    <property type="match status" value="2"/>
</dbReference>
<sequence length="546" mass="63683">MILSFEKHWSWSSESLVFSDWTCFHVYVTEMEWGWRRCLGYGEEKKCHFQWNLESFEVCVDERIESPKFSTPLLPGVVWYLEILLVSSEELKELKIFLHRAPGLNLKRVVVNIQFDVSCSGTETTKTIIGTGFDWTSHFHDESNSVTVIFDRKLKDNWLSINCVFNPSNVQLNGRFHFLVDRRLSVDLLYLLKSGLFYDTILCAGSEGFSRDFKVHKAVLHARAPALLNVETSDFTHSIGRIRISYISADVIEEVLNYAYSGRARTYLSRINIYESAAQVFNLPDLKRQLAWRDFPKADTHWEIYPRWLLWTLKGFFSDQNRPRNFSLNKEMYLPFECGPVTISCRIEYVEGRREGLVFESEFTSFSSSVQAIILSCFCQLICNDPKKEQENSIKFEHFLTPNITRRKKVLFLSWHLLSKKHNFAVLDENSLKIAFTIRLSRGTIKSSEICHENTQHLDFSKCPDCDRLSSDLTKLYLAPKYADFMIACENGKEFHAHKAILAARHQPFRKLLEENKCLHTLKTKYKEHTLLKLLAFLYTGRPLDC</sequence>
<protein>
    <recommendedName>
        <fullName evidence="1">BTB domain-containing protein</fullName>
    </recommendedName>
</protein>
<evidence type="ECO:0000313" key="3">
    <source>
        <dbReference type="Proteomes" id="UP000887116"/>
    </source>
</evidence>
<dbReference type="PANTHER" id="PTHR24413">
    <property type="entry name" value="SPECKLE-TYPE POZ PROTEIN"/>
    <property type="match status" value="1"/>
</dbReference>
<dbReference type="Pfam" id="PF00651">
    <property type="entry name" value="BTB"/>
    <property type="match status" value="2"/>
</dbReference>
<gene>
    <name evidence="2" type="ORF">TNCT_447031</name>
</gene>
<dbReference type="AlphaFoldDB" id="A0A8X6L824"/>
<feature type="domain" description="BTB" evidence="1">
    <location>
        <begin position="198"/>
        <end position="268"/>
    </location>
</feature>
<accession>A0A8X6L824</accession>
<dbReference type="OrthoDB" id="6359816at2759"/>
<evidence type="ECO:0000313" key="2">
    <source>
        <dbReference type="EMBL" id="GFQ98776.1"/>
    </source>
</evidence>